<keyword evidence="2" id="KW-1185">Reference proteome</keyword>
<name>A0ABR3JNJ9_9AGAR</name>
<sequence length="122" mass="14156">MDAETTHGNHLTDVERPYLERLESLREAHNELLRTTEITCADKLAIQSTKYDVDAALLKEQKRHMEQKYADNWKELQRHQEAFVGASVESQLKLTNQEALFQKLVEAQEARAESAEYRAKKV</sequence>
<protein>
    <submittedName>
        <fullName evidence="1">Uncharacterized protein</fullName>
    </submittedName>
</protein>
<gene>
    <name evidence="1" type="ORF">HGRIS_001196</name>
</gene>
<evidence type="ECO:0000313" key="2">
    <source>
        <dbReference type="Proteomes" id="UP001556367"/>
    </source>
</evidence>
<comment type="caution">
    <text evidence="1">The sequence shown here is derived from an EMBL/GenBank/DDBJ whole genome shotgun (WGS) entry which is preliminary data.</text>
</comment>
<dbReference type="Proteomes" id="UP001556367">
    <property type="component" value="Unassembled WGS sequence"/>
</dbReference>
<proteinExistence type="predicted"/>
<organism evidence="1 2">
    <name type="scientific">Hohenbuehelia grisea</name>
    <dbReference type="NCBI Taxonomy" id="104357"/>
    <lineage>
        <taxon>Eukaryota</taxon>
        <taxon>Fungi</taxon>
        <taxon>Dikarya</taxon>
        <taxon>Basidiomycota</taxon>
        <taxon>Agaricomycotina</taxon>
        <taxon>Agaricomycetes</taxon>
        <taxon>Agaricomycetidae</taxon>
        <taxon>Agaricales</taxon>
        <taxon>Pleurotineae</taxon>
        <taxon>Pleurotaceae</taxon>
        <taxon>Hohenbuehelia</taxon>
    </lineage>
</organism>
<evidence type="ECO:0000313" key="1">
    <source>
        <dbReference type="EMBL" id="KAL0957395.1"/>
    </source>
</evidence>
<accession>A0ABR3JNJ9</accession>
<reference evidence="2" key="1">
    <citation type="submission" date="2024-06" db="EMBL/GenBank/DDBJ databases">
        <title>Multi-omics analyses provide insights into the biosynthesis of the anticancer antibiotic pleurotin in Hohenbuehelia grisea.</title>
        <authorList>
            <person name="Weaver J.A."/>
            <person name="Alberti F."/>
        </authorList>
    </citation>
    <scope>NUCLEOTIDE SEQUENCE [LARGE SCALE GENOMIC DNA]</scope>
    <source>
        <strain evidence="2">T-177</strain>
    </source>
</reference>
<dbReference type="EMBL" id="JASNQZ010000005">
    <property type="protein sequence ID" value="KAL0957395.1"/>
    <property type="molecule type" value="Genomic_DNA"/>
</dbReference>